<dbReference type="Proteomes" id="UP001237642">
    <property type="component" value="Unassembled WGS sequence"/>
</dbReference>
<dbReference type="InterPro" id="IPR018484">
    <property type="entry name" value="FGGY_N"/>
</dbReference>
<evidence type="ECO:0000256" key="4">
    <source>
        <dbReference type="ARBA" id="ARBA00022679"/>
    </source>
</evidence>
<reference evidence="8" key="1">
    <citation type="submission" date="2023-02" db="EMBL/GenBank/DDBJ databases">
        <title>Genome of toxic invasive species Heracleum sosnowskyi carries increased number of genes despite the absence of recent whole-genome duplications.</title>
        <authorList>
            <person name="Schelkunov M."/>
            <person name="Shtratnikova V."/>
            <person name="Makarenko M."/>
            <person name="Klepikova A."/>
            <person name="Omelchenko D."/>
            <person name="Novikova G."/>
            <person name="Obukhova E."/>
            <person name="Bogdanov V."/>
            <person name="Penin A."/>
            <person name="Logacheva M."/>
        </authorList>
    </citation>
    <scope>NUCLEOTIDE SEQUENCE</scope>
    <source>
        <strain evidence="8">Hsosn_3</strain>
        <tissue evidence="8">Leaf</tissue>
    </source>
</reference>
<comment type="caution">
    <text evidence="8">The sequence shown here is derived from an EMBL/GenBank/DDBJ whole genome shotgun (WGS) entry which is preliminary data.</text>
</comment>
<sequence>MLYKRLEKELEGGRTHFVETCGLSISTYFSAMKVLWLFENVEKVKKAVETGDTLFGPIDNCLIWNLTRGFDEGVHVTDISNVSRIMLMNLKTLDWDTMTLKELGIPNGIPISGCFGDQHAAMVGQTCRKGEAKNTYGHVFLFI</sequence>
<dbReference type="PANTHER" id="PTHR10196">
    <property type="entry name" value="SUGAR KINASE"/>
    <property type="match status" value="1"/>
</dbReference>
<dbReference type="Pfam" id="PF00370">
    <property type="entry name" value="FGGY_N"/>
    <property type="match status" value="1"/>
</dbReference>
<keyword evidence="4" id="KW-0808">Transferase</keyword>
<protein>
    <recommendedName>
        <fullName evidence="3">glycerol kinase</fullName>
        <ecNumber evidence="3">2.7.1.30</ecNumber>
    </recommendedName>
    <alternativeName>
        <fullName evidence="6">ATP:glycerol 3-phosphotransferase</fullName>
    </alternativeName>
</protein>
<evidence type="ECO:0000259" key="7">
    <source>
        <dbReference type="Pfam" id="PF00370"/>
    </source>
</evidence>
<keyword evidence="5" id="KW-0418">Kinase</keyword>
<dbReference type="AlphaFoldDB" id="A0AAD8GNF5"/>
<name>A0AAD8GNF5_9APIA</name>
<dbReference type="EC" id="2.7.1.30" evidence="3"/>
<dbReference type="GO" id="GO:0006641">
    <property type="term" value="P:triglyceride metabolic process"/>
    <property type="evidence" value="ECO:0007669"/>
    <property type="project" value="TreeGrafter"/>
</dbReference>
<dbReference type="PANTHER" id="PTHR10196:SF69">
    <property type="entry name" value="GLYCEROL KINASE"/>
    <property type="match status" value="1"/>
</dbReference>
<dbReference type="GO" id="GO:0005739">
    <property type="term" value="C:mitochondrion"/>
    <property type="evidence" value="ECO:0007669"/>
    <property type="project" value="TreeGrafter"/>
</dbReference>
<evidence type="ECO:0000313" key="8">
    <source>
        <dbReference type="EMBL" id="KAK1351741.1"/>
    </source>
</evidence>
<dbReference type="InterPro" id="IPR018483">
    <property type="entry name" value="Carb_kinase_FGGY_CS"/>
</dbReference>
<dbReference type="InterPro" id="IPR043129">
    <property type="entry name" value="ATPase_NBD"/>
</dbReference>
<organism evidence="8 9">
    <name type="scientific">Heracleum sosnowskyi</name>
    <dbReference type="NCBI Taxonomy" id="360622"/>
    <lineage>
        <taxon>Eukaryota</taxon>
        <taxon>Viridiplantae</taxon>
        <taxon>Streptophyta</taxon>
        <taxon>Embryophyta</taxon>
        <taxon>Tracheophyta</taxon>
        <taxon>Spermatophyta</taxon>
        <taxon>Magnoliopsida</taxon>
        <taxon>eudicotyledons</taxon>
        <taxon>Gunneridae</taxon>
        <taxon>Pentapetalae</taxon>
        <taxon>asterids</taxon>
        <taxon>campanulids</taxon>
        <taxon>Apiales</taxon>
        <taxon>Apiaceae</taxon>
        <taxon>Apioideae</taxon>
        <taxon>apioid superclade</taxon>
        <taxon>Tordylieae</taxon>
        <taxon>Tordyliinae</taxon>
        <taxon>Heracleum</taxon>
    </lineage>
</organism>
<dbReference type="GO" id="GO:0004370">
    <property type="term" value="F:glycerol kinase activity"/>
    <property type="evidence" value="ECO:0007669"/>
    <property type="project" value="UniProtKB-EC"/>
</dbReference>
<dbReference type="SUPFAM" id="SSF53067">
    <property type="entry name" value="Actin-like ATPase domain"/>
    <property type="match status" value="1"/>
</dbReference>
<feature type="domain" description="Carbohydrate kinase FGGY N-terminal" evidence="7">
    <location>
        <begin position="6"/>
        <end position="107"/>
    </location>
</feature>
<dbReference type="Gene3D" id="3.30.420.40">
    <property type="match status" value="1"/>
</dbReference>
<evidence type="ECO:0000256" key="3">
    <source>
        <dbReference type="ARBA" id="ARBA00012099"/>
    </source>
</evidence>
<dbReference type="GO" id="GO:0046167">
    <property type="term" value="P:glycerol-3-phosphate biosynthetic process"/>
    <property type="evidence" value="ECO:0007669"/>
    <property type="project" value="TreeGrafter"/>
</dbReference>
<comment type="pathway">
    <text evidence="1">Polyol metabolism; glycerol degradation via glycerol kinase pathway; sn-glycerol 3-phosphate from glycerol: step 1/1.</text>
</comment>
<dbReference type="PROSITE" id="PS00933">
    <property type="entry name" value="FGGY_KINASES_1"/>
    <property type="match status" value="1"/>
</dbReference>
<evidence type="ECO:0000256" key="5">
    <source>
        <dbReference type="ARBA" id="ARBA00022777"/>
    </source>
</evidence>
<gene>
    <name evidence="8" type="ORF">POM88_054024</name>
</gene>
<proteinExistence type="inferred from homology"/>
<evidence type="ECO:0000313" key="9">
    <source>
        <dbReference type="Proteomes" id="UP001237642"/>
    </source>
</evidence>
<comment type="similarity">
    <text evidence="2">Belongs to the FGGY kinase family.</text>
</comment>
<evidence type="ECO:0000256" key="1">
    <source>
        <dbReference type="ARBA" id="ARBA00005190"/>
    </source>
</evidence>
<keyword evidence="9" id="KW-1185">Reference proteome</keyword>
<evidence type="ECO:0000256" key="2">
    <source>
        <dbReference type="ARBA" id="ARBA00009156"/>
    </source>
</evidence>
<dbReference type="EMBL" id="JAUIZM010000027">
    <property type="protein sequence ID" value="KAK1351741.1"/>
    <property type="molecule type" value="Genomic_DNA"/>
</dbReference>
<dbReference type="GO" id="GO:0006071">
    <property type="term" value="P:glycerol metabolic process"/>
    <property type="evidence" value="ECO:0007669"/>
    <property type="project" value="TreeGrafter"/>
</dbReference>
<accession>A0AAD8GNF5</accession>
<evidence type="ECO:0000256" key="6">
    <source>
        <dbReference type="ARBA" id="ARBA00043149"/>
    </source>
</evidence>
<reference evidence="8" key="2">
    <citation type="submission" date="2023-05" db="EMBL/GenBank/DDBJ databases">
        <authorList>
            <person name="Schelkunov M.I."/>
        </authorList>
    </citation>
    <scope>NUCLEOTIDE SEQUENCE</scope>
    <source>
        <strain evidence="8">Hsosn_3</strain>
        <tissue evidence="8">Leaf</tissue>
    </source>
</reference>